<dbReference type="Gene3D" id="1.10.10.10">
    <property type="entry name" value="Winged helix-like DNA-binding domain superfamily/Winged helix DNA-binding domain"/>
    <property type="match status" value="1"/>
</dbReference>
<dbReference type="SUPFAM" id="SSF46785">
    <property type="entry name" value="Winged helix' DNA-binding domain"/>
    <property type="match status" value="1"/>
</dbReference>
<evidence type="ECO:0000259" key="4">
    <source>
        <dbReference type="PROSITE" id="PS50987"/>
    </source>
</evidence>
<keyword evidence="1" id="KW-0805">Transcription regulation</keyword>
<dbReference type="InterPro" id="IPR051081">
    <property type="entry name" value="HTH_MetalResp_TranReg"/>
</dbReference>
<dbReference type="PANTHER" id="PTHR33154:SF18">
    <property type="entry name" value="ARSENICAL RESISTANCE OPERON REPRESSOR"/>
    <property type="match status" value="1"/>
</dbReference>
<dbReference type="Pfam" id="PF01022">
    <property type="entry name" value="HTH_5"/>
    <property type="match status" value="1"/>
</dbReference>
<dbReference type="Proteomes" id="UP000830055">
    <property type="component" value="Chromosome"/>
</dbReference>
<sequence length="113" mass="12960">MKSFIKTMKALSDPSRVRVLKLLERRELCVCEVQDLLGLSQSTVSRHLKQLEEAELACSRKEGSWLYYRPAETFASPYAAEMLRLLSGWHNDDADVQKMLGRLATLDRKQLCS</sequence>
<dbReference type="NCBIfam" id="NF033788">
    <property type="entry name" value="HTH_metalloreg"/>
    <property type="match status" value="1"/>
</dbReference>
<keyword evidence="3" id="KW-0804">Transcription</keyword>
<dbReference type="InterPro" id="IPR011991">
    <property type="entry name" value="ArsR-like_HTH"/>
</dbReference>
<evidence type="ECO:0000256" key="1">
    <source>
        <dbReference type="ARBA" id="ARBA00023015"/>
    </source>
</evidence>
<evidence type="ECO:0000313" key="6">
    <source>
        <dbReference type="Proteomes" id="UP000830055"/>
    </source>
</evidence>
<protein>
    <recommendedName>
        <fullName evidence="4">HTH arsR-type domain-containing protein</fullName>
    </recommendedName>
</protein>
<evidence type="ECO:0000256" key="3">
    <source>
        <dbReference type="ARBA" id="ARBA00023163"/>
    </source>
</evidence>
<dbReference type="EMBL" id="AP025516">
    <property type="protein sequence ID" value="BDD87774.1"/>
    <property type="molecule type" value="Genomic_DNA"/>
</dbReference>
<feature type="domain" description="HTH arsR-type" evidence="4">
    <location>
        <begin position="1"/>
        <end position="90"/>
    </location>
</feature>
<dbReference type="InterPro" id="IPR036390">
    <property type="entry name" value="WH_DNA-bd_sf"/>
</dbReference>
<keyword evidence="6" id="KW-1185">Reference proteome</keyword>
<dbReference type="InterPro" id="IPR001845">
    <property type="entry name" value="HTH_ArsR_DNA-bd_dom"/>
</dbReference>
<proteinExistence type="predicted"/>
<reference evidence="5 6" key="1">
    <citation type="submission" date="2022-01" db="EMBL/GenBank/DDBJ databases">
        <title>Desulfofustis limnae sp. nov., a novel mesophilic sulfate-reducing bacterium isolated from marsh soil.</title>
        <authorList>
            <person name="Watanabe M."/>
            <person name="Takahashi A."/>
            <person name="Kojima H."/>
            <person name="Fukui M."/>
        </authorList>
    </citation>
    <scope>NUCLEOTIDE SEQUENCE [LARGE SCALE GENOMIC DNA]</scope>
    <source>
        <strain evidence="5 6">PPLL</strain>
    </source>
</reference>
<organism evidence="5 6">
    <name type="scientific">Desulfofustis limnaeus</name>
    <dbReference type="NCBI Taxonomy" id="2740163"/>
    <lineage>
        <taxon>Bacteria</taxon>
        <taxon>Pseudomonadati</taxon>
        <taxon>Thermodesulfobacteriota</taxon>
        <taxon>Desulfobulbia</taxon>
        <taxon>Desulfobulbales</taxon>
        <taxon>Desulfocapsaceae</taxon>
        <taxon>Desulfofustis</taxon>
    </lineage>
</organism>
<name>A0ABM7WA73_9BACT</name>
<dbReference type="SMART" id="SM00418">
    <property type="entry name" value="HTH_ARSR"/>
    <property type="match status" value="1"/>
</dbReference>
<evidence type="ECO:0000313" key="5">
    <source>
        <dbReference type="EMBL" id="BDD87774.1"/>
    </source>
</evidence>
<gene>
    <name evidence="5" type="ORF">DPPLL_21390</name>
</gene>
<dbReference type="InterPro" id="IPR036388">
    <property type="entry name" value="WH-like_DNA-bd_sf"/>
</dbReference>
<dbReference type="RefSeq" id="WP_284151187.1">
    <property type="nucleotide sequence ID" value="NZ_AP025516.1"/>
</dbReference>
<dbReference type="PROSITE" id="PS50987">
    <property type="entry name" value="HTH_ARSR_2"/>
    <property type="match status" value="1"/>
</dbReference>
<accession>A0ABM7WA73</accession>
<dbReference type="PRINTS" id="PR00778">
    <property type="entry name" value="HTHARSR"/>
</dbReference>
<dbReference type="PANTHER" id="PTHR33154">
    <property type="entry name" value="TRANSCRIPTIONAL REGULATOR, ARSR FAMILY"/>
    <property type="match status" value="1"/>
</dbReference>
<dbReference type="CDD" id="cd00090">
    <property type="entry name" value="HTH_ARSR"/>
    <property type="match status" value="1"/>
</dbReference>
<evidence type="ECO:0000256" key="2">
    <source>
        <dbReference type="ARBA" id="ARBA00023125"/>
    </source>
</evidence>
<keyword evidence="2" id="KW-0238">DNA-binding</keyword>